<feature type="region of interest" description="Disordered" evidence="1">
    <location>
        <begin position="125"/>
        <end position="168"/>
    </location>
</feature>
<evidence type="ECO:0000256" key="1">
    <source>
        <dbReference type="SAM" id="MobiDB-lite"/>
    </source>
</evidence>
<dbReference type="Proteomes" id="UP000823388">
    <property type="component" value="Chromosome 9K"/>
</dbReference>
<gene>
    <name evidence="2" type="ORF">PVAP13_9KG129285</name>
</gene>
<evidence type="ECO:0000313" key="3">
    <source>
        <dbReference type="Proteomes" id="UP000823388"/>
    </source>
</evidence>
<name>A0A8T0NEL1_PANVG</name>
<feature type="region of interest" description="Disordered" evidence="1">
    <location>
        <begin position="203"/>
        <end position="232"/>
    </location>
</feature>
<comment type="caution">
    <text evidence="2">The sequence shown here is derived from an EMBL/GenBank/DDBJ whole genome shotgun (WGS) entry which is preliminary data.</text>
</comment>
<reference evidence="2" key="1">
    <citation type="submission" date="2020-05" db="EMBL/GenBank/DDBJ databases">
        <title>WGS assembly of Panicum virgatum.</title>
        <authorList>
            <person name="Lovell J.T."/>
            <person name="Jenkins J."/>
            <person name="Shu S."/>
            <person name="Juenger T.E."/>
            <person name="Schmutz J."/>
        </authorList>
    </citation>
    <scope>NUCLEOTIDE SEQUENCE</scope>
    <source>
        <strain evidence="2">AP13</strain>
    </source>
</reference>
<sequence length="357" mass="37141">MHAAGEAGSHECPIDRIQLSQQLCPSLGSPPVLEESAPGRTGQAAACSRKTAWLTATGAGKRRRRELGGLAGGFPLDDSESLKAVAAEKAALATLGGAGKRCQDPHAQAKAIDCEMISLRLRGKGPAGARALQTPTPARVRTRGGASQPAPTECDERSRAPRHPARPGHRVYEGRWLAPLPLPETFSRARAWRPVPGASGRCCLPPSSRALRPLTPTPRPRLTGPPLQHCPAPVLRPPSLETSSARPINHQCPASGWLCPPGATAAAGDSSPAGRRAHVRARARAPPCAAAFGVGVAASFGSGPKYNRAASWVDLGRDVQPALGFVTGPGTENSREGRGSARIFIADERTGAGARLN</sequence>
<protein>
    <submittedName>
        <fullName evidence="2">Uncharacterized protein</fullName>
    </submittedName>
</protein>
<proteinExistence type="predicted"/>
<keyword evidence="3" id="KW-1185">Reference proteome</keyword>
<organism evidence="2 3">
    <name type="scientific">Panicum virgatum</name>
    <name type="common">Blackwell switchgrass</name>
    <dbReference type="NCBI Taxonomy" id="38727"/>
    <lineage>
        <taxon>Eukaryota</taxon>
        <taxon>Viridiplantae</taxon>
        <taxon>Streptophyta</taxon>
        <taxon>Embryophyta</taxon>
        <taxon>Tracheophyta</taxon>
        <taxon>Spermatophyta</taxon>
        <taxon>Magnoliopsida</taxon>
        <taxon>Liliopsida</taxon>
        <taxon>Poales</taxon>
        <taxon>Poaceae</taxon>
        <taxon>PACMAD clade</taxon>
        <taxon>Panicoideae</taxon>
        <taxon>Panicodae</taxon>
        <taxon>Paniceae</taxon>
        <taxon>Panicinae</taxon>
        <taxon>Panicum</taxon>
        <taxon>Panicum sect. Hiantes</taxon>
    </lineage>
</organism>
<dbReference type="AlphaFoldDB" id="A0A8T0NEL1"/>
<evidence type="ECO:0000313" key="2">
    <source>
        <dbReference type="EMBL" id="KAG2547850.1"/>
    </source>
</evidence>
<accession>A0A8T0NEL1</accession>
<dbReference type="EMBL" id="CM029053">
    <property type="protein sequence ID" value="KAG2547850.1"/>
    <property type="molecule type" value="Genomic_DNA"/>
</dbReference>